<dbReference type="EMBL" id="SPMY01000120">
    <property type="protein sequence ID" value="NMQ30296.1"/>
    <property type="molecule type" value="Genomic_DNA"/>
</dbReference>
<sequence>MKHSHPPSGLHDGLDLLIDSRWSPDQALAVIELLDDLRDRIWAHYELALQAKFREDRVTRRDVRVSDPPF</sequence>
<evidence type="ECO:0000313" key="2">
    <source>
        <dbReference type="Proteomes" id="UP000749010"/>
    </source>
</evidence>
<dbReference type="RefSeq" id="WP_169068692.1">
    <property type="nucleotide sequence ID" value="NZ_SPMY01000120.1"/>
</dbReference>
<evidence type="ECO:0000313" key="1">
    <source>
        <dbReference type="EMBL" id="NMQ30296.1"/>
    </source>
</evidence>
<proteinExistence type="predicted"/>
<comment type="caution">
    <text evidence="1">The sequence shown here is derived from an EMBL/GenBank/DDBJ whole genome shotgun (WGS) entry which is preliminary data.</text>
</comment>
<protein>
    <submittedName>
        <fullName evidence="1">Uncharacterized protein</fullName>
    </submittedName>
</protein>
<dbReference type="Proteomes" id="UP000749010">
    <property type="component" value="Unassembled WGS sequence"/>
</dbReference>
<accession>A0ABX1U194</accession>
<name>A0ABX1U194_9PROT</name>
<reference evidence="1 2" key="1">
    <citation type="submission" date="2019-03" db="EMBL/GenBank/DDBJ databases">
        <title>Metabolic reconstructions from genomes of highly enriched 'Candidatus Accumulibacter' and 'Candidatus Competibacter' bioreactor populations.</title>
        <authorList>
            <person name="Annavajhala M.K."/>
            <person name="Welles L."/>
            <person name="Abbas B."/>
            <person name="Sorokin D."/>
            <person name="Park H."/>
            <person name="Van Loosdrecht M."/>
            <person name="Chandran K."/>
        </authorList>
    </citation>
    <scope>NUCLEOTIDE SEQUENCE [LARGE SCALE GENOMIC DNA]</scope>
    <source>
        <strain evidence="1 2">SBR_S</strain>
    </source>
</reference>
<gene>
    <name evidence="1" type="ORF">E4Q23_22575</name>
</gene>
<organism evidence="1 2">
    <name type="scientific">Candidatus Accumulibacter phosphatis</name>
    <dbReference type="NCBI Taxonomy" id="327160"/>
    <lineage>
        <taxon>Bacteria</taxon>
        <taxon>Pseudomonadati</taxon>
        <taxon>Pseudomonadota</taxon>
        <taxon>Betaproteobacteria</taxon>
        <taxon>Candidatus Accumulibacter</taxon>
    </lineage>
</organism>
<keyword evidence="2" id="KW-1185">Reference proteome</keyword>